<dbReference type="EMBL" id="ML977327">
    <property type="protein sequence ID" value="KAF2113762.1"/>
    <property type="molecule type" value="Genomic_DNA"/>
</dbReference>
<protein>
    <submittedName>
        <fullName evidence="2">Uncharacterized protein</fullName>
    </submittedName>
</protein>
<name>A0A6A5Z2V7_9PLEO</name>
<evidence type="ECO:0000256" key="1">
    <source>
        <dbReference type="SAM" id="MobiDB-lite"/>
    </source>
</evidence>
<keyword evidence="3" id="KW-1185">Reference proteome</keyword>
<proteinExistence type="predicted"/>
<reference evidence="2" key="1">
    <citation type="journal article" date="2020" name="Stud. Mycol.">
        <title>101 Dothideomycetes genomes: a test case for predicting lifestyles and emergence of pathogens.</title>
        <authorList>
            <person name="Haridas S."/>
            <person name="Albert R."/>
            <person name="Binder M."/>
            <person name="Bloem J."/>
            <person name="Labutti K."/>
            <person name="Salamov A."/>
            <person name="Andreopoulos B."/>
            <person name="Baker S."/>
            <person name="Barry K."/>
            <person name="Bills G."/>
            <person name="Bluhm B."/>
            <person name="Cannon C."/>
            <person name="Castanera R."/>
            <person name="Culley D."/>
            <person name="Daum C."/>
            <person name="Ezra D."/>
            <person name="Gonzalez J."/>
            <person name="Henrissat B."/>
            <person name="Kuo A."/>
            <person name="Liang C."/>
            <person name="Lipzen A."/>
            <person name="Lutzoni F."/>
            <person name="Magnuson J."/>
            <person name="Mondo S."/>
            <person name="Nolan M."/>
            <person name="Ohm R."/>
            <person name="Pangilinan J."/>
            <person name="Park H.-J."/>
            <person name="Ramirez L."/>
            <person name="Alfaro M."/>
            <person name="Sun H."/>
            <person name="Tritt A."/>
            <person name="Yoshinaga Y."/>
            <person name="Zwiers L.-H."/>
            <person name="Turgeon B."/>
            <person name="Goodwin S."/>
            <person name="Spatafora J."/>
            <person name="Crous P."/>
            <person name="Grigoriev I."/>
        </authorList>
    </citation>
    <scope>NUCLEOTIDE SEQUENCE</scope>
    <source>
        <strain evidence="2">CBS 627.86</strain>
    </source>
</reference>
<dbReference type="Proteomes" id="UP000799770">
    <property type="component" value="Unassembled WGS sequence"/>
</dbReference>
<dbReference type="AlphaFoldDB" id="A0A6A5Z2V7"/>
<evidence type="ECO:0000313" key="2">
    <source>
        <dbReference type="EMBL" id="KAF2113762.1"/>
    </source>
</evidence>
<gene>
    <name evidence="2" type="ORF">BDV96DRAFT_633236</name>
</gene>
<organism evidence="2 3">
    <name type="scientific">Lophiotrema nucula</name>
    <dbReference type="NCBI Taxonomy" id="690887"/>
    <lineage>
        <taxon>Eukaryota</taxon>
        <taxon>Fungi</taxon>
        <taxon>Dikarya</taxon>
        <taxon>Ascomycota</taxon>
        <taxon>Pezizomycotina</taxon>
        <taxon>Dothideomycetes</taxon>
        <taxon>Pleosporomycetidae</taxon>
        <taxon>Pleosporales</taxon>
        <taxon>Lophiotremataceae</taxon>
        <taxon>Lophiotrema</taxon>
    </lineage>
</organism>
<feature type="region of interest" description="Disordered" evidence="1">
    <location>
        <begin position="159"/>
        <end position="182"/>
    </location>
</feature>
<evidence type="ECO:0000313" key="3">
    <source>
        <dbReference type="Proteomes" id="UP000799770"/>
    </source>
</evidence>
<feature type="region of interest" description="Disordered" evidence="1">
    <location>
        <begin position="1"/>
        <end position="93"/>
    </location>
</feature>
<accession>A0A6A5Z2V7</accession>
<feature type="compositionally biased region" description="Polar residues" evidence="1">
    <location>
        <begin position="28"/>
        <end position="43"/>
    </location>
</feature>
<sequence length="182" mass="20486">MDEIMDFEVTKGEKLRGQPRATDDTNTEGHQTSADSQLASASGTTTTKNTTMNSVEIPLRKPLGLSAHPARKSTQSPLPRKKRAANPIKKPAEKFRDIHKGLGIDLDDVDDIIEPLLAGKVEEVSTADMERFVQVSNSAKEQLEKWSQERKTVEDRILEELRKRKDTEEKKMGRNAERSDME</sequence>